<dbReference type="Gene3D" id="1.20.58.2190">
    <property type="match status" value="1"/>
</dbReference>
<keyword evidence="4" id="KW-1185">Reference proteome</keyword>
<name>G0QUQ5_ICHMU</name>
<accession>G0QUQ5</accession>
<dbReference type="PANTHER" id="PTHR46713:SF1">
    <property type="entry name" value="F13M7.16 PROTEIN"/>
    <property type="match status" value="1"/>
</dbReference>
<gene>
    <name evidence="3" type="ORF">IMG5_118650</name>
</gene>
<dbReference type="InterPro" id="IPR033864">
    <property type="entry name" value="UBA2_scUBP14-like"/>
</dbReference>
<dbReference type="CDD" id="cd14295">
    <property type="entry name" value="UBA1_atUBP14"/>
    <property type="match status" value="1"/>
</dbReference>
<dbReference type="InterPro" id="IPR036339">
    <property type="entry name" value="PUB-like_dom_sf"/>
</dbReference>
<feature type="domain" description="UBA" evidence="2">
    <location>
        <begin position="94"/>
        <end position="135"/>
    </location>
</feature>
<dbReference type="InterPro" id="IPR018997">
    <property type="entry name" value="PUB_domain"/>
</dbReference>
<reference evidence="3 4" key="1">
    <citation type="submission" date="2011-07" db="EMBL/GenBank/DDBJ databases">
        <authorList>
            <person name="Coyne R."/>
            <person name="Brami D."/>
            <person name="Johnson J."/>
            <person name="Hostetler J."/>
            <person name="Hannick L."/>
            <person name="Clark T."/>
            <person name="Cassidy-Hanley D."/>
            <person name="Inman J."/>
        </authorList>
    </citation>
    <scope>NUCLEOTIDE SEQUENCE [LARGE SCALE GENOMIC DNA]</scope>
    <source>
        <strain evidence="3 4">G5</strain>
    </source>
</reference>
<feature type="compositionally biased region" description="Basic and acidic residues" evidence="1">
    <location>
        <begin position="154"/>
        <end position="189"/>
    </location>
</feature>
<dbReference type="EMBL" id="GL983920">
    <property type="protein sequence ID" value="EGR31040.1"/>
    <property type="molecule type" value="Genomic_DNA"/>
</dbReference>
<dbReference type="CDD" id="cd14298">
    <property type="entry name" value="UBA2_scUBP14_like"/>
    <property type="match status" value="1"/>
</dbReference>
<proteinExistence type="predicted"/>
<dbReference type="InterPro" id="IPR009060">
    <property type="entry name" value="UBA-like_sf"/>
</dbReference>
<dbReference type="RefSeq" id="XP_004034526.1">
    <property type="nucleotide sequence ID" value="XM_004034478.1"/>
</dbReference>
<dbReference type="SMART" id="SM00580">
    <property type="entry name" value="PUG"/>
    <property type="match status" value="1"/>
</dbReference>
<evidence type="ECO:0000256" key="1">
    <source>
        <dbReference type="SAM" id="MobiDB-lite"/>
    </source>
</evidence>
<dbReference type="Proteomes" id="UP000008983">
    <property type="component" value="Unassembled WGS sequence"/>
</dbReference>
<dbReference type="Gene3D" id="1.10.8.10">
    <property type="entry name" value="DNA helicase RuvA subunit, C-terminal domain"/>
    <property type="match status" value="2"/>
</dbReference>
<dbReference type="PANTHER" id="PTHR46713">
    <property type="entry name" value="F13M7.16 PROTEIN"/>
    <property type="match status" value="1"/>
</dbReference>
<feature type="compositionally biased region" description="Low complexity" evidence="1">
    <location>
        <begin position="68"/>
        <end position="87"/>
    </location>
</feature>
<dbReference type="InParanoid" id="G0QUQ5"/>
<dbReference type="Pfam" id="PF22562">
    <property type="entry name" value="UBA_7"/>
    <property type="match status" value="1"/>
</dbReference>
<organism evidence="3 4">
    <name type="scientific">Ichthyophthirius multifiliis</name>
    <name type="common">White spot disease agent</name>
    <name type="synonym">Ich</name>
    <dbReference type="NCBI Taxonomy" id="5932"/>
    <lineage>
        <taxon>Eukaryota</taxon>
        <taxon>Sar</taxon>
        <taxon>Alveolata</taxon>
        <taxon>Ciliophora</taxon>
        <taxon>Intramacronucleata</taxon>
        <taxon>Oligohymenophorea</taxon>
        <taxon>Hymenostomatida</taxon>
        <taxon>Ophryoglenina</taxon>
        <taxon>Ichthyophthirius</taxon>
    </lineage>
</organism>
<dbReference type="eggNOG" id="KOG2699">
    <property type="taxonomic scope" value="Eukaryota"/>
</dbReference>
<dbReference type="SUPFAM" id="SSF46934">
    <property type="entry name" value="UBA-like"/>
    <property type="match status" value="2"/>
</dbReference>
<evidence type="ECO:0000313" key="4">
    <source>
        <dbReference type="Proteomes" id="UP000008983"/>
    </source>
</evidence>
<evidence type="ECO:0000259" key="2">
    <source>
        <dbReference type="PROSITE" id="PS50030"/>
    </source>
</evidence>
<dbReference type="OMA" id="CANAKDH"/>
<feature type="region of interest" description="Disordered" evidence="1">
    <location>
        <begin position="52"/>
        <end position="89"/>
    </location>
</feature>
<dbReference type="PROSITE" id="PS50030">
    <property type="entry name" value="UBA"/>
    <property type="match status" value="2"/>
</dbReference>
<feature type="domain" description="UBA" evidence="2">
    <location>
        <begin position="1"/>
        <end position="40"/>
    </location>
</feature>
<sequence>MEEAISQLISMGHEEEIARKAIQATNTHEIQKNIEWLDKYYDDLAIKMSLEEAQNEKSKQEDNKENTENQQIETQQKQPETQQPQEQWVSVSQFVDQNLSKQVQELGYTKNIAEKALFMTQQKSIESALDWIEQNKENKDFEEELLVSIQQQENKPKLTEQEAKQKARELQEKLRQERVKREQQDQIERERNRIKSNKLMGNAQREIQEMKQKQEALQAKKQKEQDMIEKQRILEQLKRDKEERFGKKFDTLSKPAQSEKKEPTQIEKFEIALKQIKIAQPRNLFLDKASICLKTIQVYINNIVNNPTEDKYRKIKLENKAFQQRVCECFGGRESLLNLGFIEEPEFLNCINPDFQLLQNALRILEQEIQTC</sequence>
<dbReference type="CDD" id="cd09212">
    <property type="entry name" value="PUB"/>
    <property type="match status" value="1"/>
</dbReference>
<feature type="compositionally biased region" description="Basic and acidic residues" evidence="1">
    <location>
        <begin position="54"/>
        <end position="67"/>
    </location>
</feature>
<dbReference type="OrthoDB" id="336240at2759"/>
<dbReference type="Pfam" id="PF09409">
    <property type="entry name" value="PUB"/>
    <property type="match status" value="1"/>
</dbReference>
<protein>
    <recommendedName>
        <fullName evidence="2">UBA domain-containing protein</fullName>
    </recommendedName>
</protein>
<evidence type="ECO:0000313" key="3">
    <source>
        <dbReference type="EMBL" id="EGR31040.1"/>
    </source>
</evidence>
<dbReference type="InterPro" id="IPR015940">
    <property type="entry name" value="UBA"/>
</dbReference>
<feature type="region of interest" description="Disordered" evidence="1">
    <location>
        <begin position="153"/>
        <end position="189"/>
    </location>
</feature>
<dbReference type="GeneID" id="14907177"/>
<dbReference type="STRING" id="857967.G0QUQ5"/>
<dbReference type="AlphaFoldDB" id="G0QUQ5"/>
<dbReference type="SUPFAM" id="SSF143503">
    <property type="entry name" value="PUG domain-like"/>
    <property type="match status" value="1"/>
</dbReference>